<dbReference type="PANTHER" id="PTHR23502">
    <property type="entry name" value="MAJOR FACILITATOR SUPERFAMILY"/>
    <property type="match status" value="1"/>
</dbReference>
<dbReference type="InterPro" id="IPR036259">
    <property type="entry name" value="MFS_trans_sf"/>
</dbReference>
<feature type="transmembrane region" description="Helical" evidence="6">
    <location>
        <begin position="226"/>
        <end position="246"/>
    </location>
</feature>
<feature type="transmembrane region" description="Helical" evidence="6">
    <location>
        <begin position="921"/>
        <end position="941"/>
    </location>
</feature>
<dbReference type="SUPFAM" id="SSF103473">
    <property type="entry name" value="MFS general substrate transporter"/>
    <property type="match status" value="2"/>
</dbReference>
<dbReference type="STRING" id="1245748.A0A397I8J4"/>
<dbReference type="PANTHER" id="PTHR23502:SF163">
    <property type="entry name" value="MAJOR FACILITATOR SUPERFAMILY (MFS) PROFILE DOMAIN-CONTAINING PROTEIN"/>
    <property type="match status" value="1"/>
</dbReference>
<protein>
    <recommendedName>
        <fullName evidence="7">Major facilitator superfamily (MFS) profile domain-containing protein</fullName>
    </recommendedName>
</protein>
<evidence type="ECO:0000313" key="8">
    <source>
        <dbReference type="EMBL" id="RLM00384.1"/>
    </source>
</evidence>
<dbReference type="Gene3D" id="3.40.50.720">
    <property type="entry name" value="NAD(P)-binding Rossmann-like Domain"/>
    <property type="match status" value="1"/>
</dbReference>
<feature type="transmembrane region" description="Helical" evidence="6">
    <location>
        <begin position="163"/>
        <end position="183"/>
    </location>
</feature>
<dbReference type="Gene3D" id="1.20.1250.20">
    <property type="entry name" value="MFS general substrate transporter like domains"/>
    <property type="match status" value="2"/>
</dbReference>
<feature type="transmembrane region" description="Helical" evidence="6">
    <location>
        <begin position="303"/>
        <end position="329"/>
    </location>
</feature>
<dbReference type="Pfam" id="PF07690">
    <property type="entry name" value="MFS_1"/>
    <property type="match status" value="2"/>
</dbReference>
<feature type="region of interest" description="Disordered" evidence="5">
    <location>
        <begin position="1"/>
        <end position="60"/>
    </location>
</feature>
<feature type="transmembrane region" description="Helical" evidence="6">
    <location>
        <begin position="341"/>
        <end position="362"/>
    </location>
</feature>
<feature type="transmembrane region" description="Helical" evidence="6">
    <location>
        <begin position="106"/>
        <end position="127"/>
    </location>
</feature>
<evidence type="ECO:0000313" key="9">
    <source>
        <dbReference type="Proteomes" id="UP000215289"/>
    </source>
</evidence>
<dbReference type="PROSITE" id="PS50850">
    <property type="entry name" value="MFS"/>
    <property type="match status" value="2"/>
</dbReference>
<feature type="transmembrane region" description="Helical" evidence="6">
    <location>
        <begin position="953"/>
        <end position="972"/>
    </location>
</feature>
<gene>
    <name evidence="8" type="ORF">CFD26_107370</name>
</gene>
<feature type="transmembrane region" description="Helical" evidence="6">
    <location>
        <begin position="454"/>
        <end position="477"/>
    </location>
</feature>
<sequence length="1098" mass="117866">MAKLETRPSMVMACSESSAESRSVPPPCTPSGPSRSTEHEAPEKHSGRAVLDAADTDPSLPPNWSSKRKWMIVIVLSLMSLMVNMSLVICAPASSAIAYDFGNHDSFLSVIYITVPNLGQVISPLYVGPLSERLGRMPVCHFFNALFLIFTMVAGFSNSLPMVIVFRFLAGSSIASICLNPAITGDLFAIKKRGSAMSITSMIPILGTAVGPIAGGYITQYLSWRWTFWMMAIITGGVSILMALVLKESYVPVIRRKALRKASSNQERVSSSSKYLTGWNMATVKALALLVIRPFVILSRSRIAVLMGLYLAILFAYISLVAATLATIFQEVYGFSESQSGLVYIALTIGTLSGALMCNFTLDYFLQRGLPFTKPVAHAGTATMPRPENRLIPIIPAMLVFPVGLLLYGWSLQRHFHWIVPTIATVLCGFSLSSSTTPIMNYLVDVFGDRAASAVAAVLPLRYIAGAFLPVAAPYMYATLGYGWGNSLLAFVLCVVAPIPLLVIVQPQRMRALTAHSHAGIGAAGDSTGIISEAEQLNDVSESSPLLSDQVKDVHTLPPRLKRRIILLLCAFAFTMMLGDNLQPASLSQIFEDLICDDHFNKHLSPNTNASATPAPANRCKTHSVQKELALVRGIQQLVPTVAALLCTVPYGLLAERIGRKRVLILSGTGTLTSLSWVLAVCYWRFGSIRLVWLSGAFLFIGGGDAVTSSVVHVMVTDTADQTERARIFLFLHAADVISGFVGPAISAALMEKGDAWAVMLLAQAMLFSGTFLLTRWIPETLGLRNKLSGGSPSQLAPSGPAKTAHPVIKSLLVLNRQALLLLFIFAPQTAARDLFIMIGLQYSSSKFSLSYSRGNVLLSLFQGAQGLVALAILPLITSLVVEPRGWTSWTRDRFYAIMSIAATALGLMVIAAAPTLATEAVGLLLVAVGSCTTGLLMSLLGEAVQPSQVSTVYSVALMLSIAVRGVTGPLMNGLFVKGLELGWSWMGLPFAVMAVLMAGVMVMSTFIPTGLVRHMAIALPEPAVVEAHLKFPNAEPVVPKTRQQGCATTMVAALDPALQAYSGSYLNDCQLHPEADFAADKSAAERLWTLSKSIVGI</sequence>
<feature type="transmembrane region" description="Helical" evidence="6">
    <location>
        <begin position="565"/>
        <end position="582"/>
    </location>
</feature>
<comment type="caution">
    <text evidence="8">The sequence shown here is derived from an EMBL/GenBank/DDBJ whole genome shotgun (WGS) entry which is preliminary data.</text>
</comment>
<feature type="transmembrane region" description="Helical" evidence="6">
    <location>
        <begin position="894"/>
        <end position="915"/>
    </location>
</feature>
<feature type="transmembrane region" description="Helical" evidence="6">
    <location>
        <begin position="195"/>
        <end position="214"/>
    </location>
</feature>
<evidence type="ECO:0000256" key="1">
    <source>
        <dbReference type="ARBA" id="ARBA00004141"/>
    </source>
</evidence>
<keyword evidence="9" id="KW-1185">Reference proteome</keyword>
<evidence type="ECO:0000256" key="6">
    <source>
        <dbReference type="SAM" id="Phobius"/>
    </source>
</evidence>
<evidence type="ECO:0000256" key="5">
    <source>
        <dbReference type="SAM" id="MobiDB-lite"/>
    </source>
</evidence>
<feature type="transmembrane region" description="Helical" evidence="6">
    <location>
        <begin position="139"/>
        <end position="157"/>
    </location>
</feature>
<dbReference type="GO" id="GO:0005886">
    <property type="term" value="C:plasma membrane"/>
    <property type="evidence" value="ECO:0007669"/>
    <property type="project" value="TreeGrafter"/>
</dbReference>
<feature type="transmembrane region" description="Helical" evidence="6">
    <location>
        <begin position="756"/>
        <end position="778"/>
    </location>
</feature>
<feature type="transmembrane region" description="Helical" evidence="6">
    <location>
        <begin position="391"/>
        <end position="410"/>
    </location>
</feature>
<dbReference type="GO" id="GO:0022857">
    <property type="term" value="F:transmembrane transporter activity"/>
    <property type="evidence" value="ECO:0007669"/>
    <property type="project" value="InterPro"/>
</dbReference>
<feature type="transmembrane region" description="Helical" evidence="6">
    <location>
        <begin position="728"/>
        <end position="750"/>
    </location>
</feature>
<feature type="transmembrane region" description="Helical" evidence="6">
    <location>
        <begin position="634"/>
        <end position="654"/>
    </location>
</feature>
<feature type="transmembrane region" description="Helical" evidence="6">
    <location>
        <begin position="861"/>
        <end position="882"/>
    </location>
</feature>
<feature type="transmembrane region" description="Helical" evidence="6">
    <location>
        <begin position="483"/>
        <end position="505"/>
    </location>
</feature>
<dbReference type="InterPro" id="IPR020846">
    <property type="entry name" value="MFS_dom"/>
</dbReference>
<feature type="compositionally biased region" description="Basic and acidic residues" evidence="5">
    <location>
        <begin position="36"/>
        <end position="46"/>
    </location>
</feature>
<feature type="transmembrane region" description="Helical" evidence="6">
    <location>
        <begin position="692"/>
        <end position="716"/>
    </location>
</feature>
<evidence type="ECO:0000256" key="4">
    <source>
        <dbReference type="ARBA" id="ARBA00023136"/>
    </source>
</evidence>
<feature type="domain" description="Major facilitator superfamily (MFS) profile" evidence="7">
    <location>
        <begin position="72"/>
        <end position="510"/>
    </location>
</feature>
<proteinExistence type="predicted"/>
<keyword evidence="2 6" id="KW-0812">Transmembrane</keyword>
<dbReference type="InterPro" id="IPR011701">
    <property type="entry name" value="MFS"/>
</dbReference>
<keyword evidence="3 6" id="KW-1133">Transmembrane helix</keyword>
<name>A0A397I8J4_9EURO</name>
<accession>A0A397I8J4</accession>
<dbReference type="AlphaFoldDB" id="A0A397I8J4"/>
<evidence type="ECO:0000256" key="2">
    <source>
        <dbReference type="ARBA" id="ARBA00022692"/>
    </source>
</evidence>
<evidence type="ECO:0000259" key="7">
    <source>
        <dbReference type="PROSITE" id="PS50850"/>
    </source>
</evidence>
<feature type="transmembrane region" description="Helical" evidence="6">
    <location>
        <begin position="984"/>
        <end position="1008"/>
    </location>
</feature>
<evidence type="ECO:0000256" key="3">
    <source>
        <dbReference type="ARBA" id="ARBA00022989"/>
    </source>
</evidence>
<comment type="subcellular location">
    <subcellularLocation>
        <location evidence="1">Membrane</location>
        <topology evidence="1">Multi-pass membrane protein</topology>
    </subcellularLocation>
</comment>
<organism evidence="8 9">
    <name type="scientific">Aspergillus turcosus</name>
    <dbReference type="NCBI Taxonomy" id="1245748"/>
    <lineage>
        <taxon>Eukaryota</taxon>
        <taxon>Fungi</taxon>
        <taxon>Dikarya</taxon>
        <taxon>Ascomycota</taxon>
        <taxon>Pezizomycotina</taxon>
        <taxon>Eurotiomycetes</taxon>
        <taxon>Eurotiomycetidae</taxon>
        <taxon>Eurotiales</taxon>
        <taxon>Aspergillaceae</taxon>
        <taxon>Aspergillus</taxon>
        <taxon>Aspergillus subgen. Fumigati</taxon>
    </lineage>
</organism>
<dbReference type="Proteomes" id="UP000215289">
    <property type="component" value="Unassembled WGS sequence"/>
</dbReference>
<feature type="transmembrane region" description="Helical" evidence="6">
    <location>
        <begin position="416"/>
        <end position="433"/>
    </location>
</feature>
<reference evidence="8 9" key="1">
    <citation type="submission" date="2018-08" db="EMBL/GenBank/DDBJ databases">
        <title>Draft genome sequences of two Aspergillus turcosus clinical strains isolated from bronchoalveolar lavage fluid: one azole-susceptible and the other azole-resistant.</title>
        <authorList>
            <person name="Parent-Michaud M."/>
            <person name="Dufresne P.J."/>
            <person name="Fournier E."/>
            <person name="Martineau C."/>
            <person name="Moreira S."/>
            <person name="Perkins V."/>
            <person name="De Repentigny L."/>
            <person name="Dufresne S.F."/>
        </authorList>
    </citation>
    <scope>NUCLEOTIDE SEQUENCE [LARGE SCALE GENOMIC DNA]</scope>
    <source>
        <strain evidence="8">HMR AF 1038</strain>
    </source>
</reference>
<feature type="transmembrane region" description="Helical" evidence="6">
    <location>
        <begin position="70"/>
        <end position="94"/>
    </location>
</feature>
<feature type="transmembrane region" description="Helical" evidence="6">
    <location>
        <begin position="819"/>
        <end position="841"/>
    </location>
</feature>
<keyword evidence="4 6" id="KW-0472">Membrane</keyword>
<feature type="domain" description="Major facilitator superfamily (MFS) profile" evidence="7">
    <location>
        <begin position="572"/>
        <end position="1013"/>
    </location>
</feature>
<dbReference type="EMBL" id="NIDN02000016">
    <property type="protein sequence ID" value="RLM00384.1"/>
    <property type="molecule type" value="Genomic_DNA"/>
</dbReference>
<dbReference type="OrthoDB" id="5296287at2759"/>
<feature type="transmembrane region" description="Helical" evidence="6">
    <location>
        <begin position="663"/>
        <end position="686"/>
    </location>
</feature>